<evidence type="ECO:0000313" key="2">
    <source>
        <dbReference type="Proteomes" id="UP000076798"/>
    </source>
</evidence>
<dbReference type="EMBL" id="KV428160">
    <property type="protein sequence ID" value="KZT34907.1"/>
    <property type="molecule type" value="Genomic_DNA"/>
</dbReference>
<reference evidence="1 2" key="1">
    <citation type="journal article" date="2016" name="Mol. Biol. Evol.">
        <title>Comparative Genomics of Early-Diverging Mushroom-Forming Fungi Provides Insights into the Origins of Lignocellulose Decay Capabilities.</title>
        <authorList>
            <person name="Nagy L.G."/>
            <person name="Riley R."/>
            <person name="Tritt A."/>
            <person name="Adam C."/>
            <person name="Daum C."/>
            <person name="Floudas D."/>
            <person name="Sun H."/>
            <person name="Yadav J.S."/>
            <person name="Pangilinan J."/>
            <person name="Larsson K.H."/>
            <person name="Matsuura K."/>
            <person name="Barry K."/>
            <person name="Labutti K."/>
            <person name="Kuo R."/>
            <person name="Ohm R.A."/>
            <person name="Bhattacharya S.S."/>
            <person name="Shirouzu T."/>
            <person name="Yoshinaga Y."/>
            <person name="Martin F.M."/>
            <person name="Grigoriev I.V."/>
            <person name="Hibbett D.S."/>
        </authorList>
    </citation>
    <scope>NUCLEOTIDE SEQUENCE [LARGE SCALE GENOMIC DNA]</scope>
    <source>
        <strain evidence="1 2">HHB10207 ss-3</strain>
    </source>
</reference>
<keyword evidence="2" id="KW-1185">Reference proteome</keyword>
<dbReference type="Proteomes" id="UP000076798">
    <property type="component" value="Unassembled WGS sequence"/>
</dbReference>
<gene>
    <name evidence="1" type="ORF">SISSUDRAFT_224034</name>
</gene>
<accession>A0A166A2X1</accession>
<organism evidence="1 2">
    <name type="scientific">Sistotremastrum suecicum HHB10207 ss-3</name>
    <dbReference type="NCBI Taxonomy" id="1314776"/>
    <lineage>
        <taxon>Eukaryota</taxon>
        <taxon>Fungi</taxon>
        <taxon>Dikarya</taxon>
        <taxon>Basidiomycota</taxon>
        <taxon>Agaricomycotina</taxon>
        <taxon>Agaricomycetes</taxon>
        <taxon>Sistotremastrales</taxon>
        <taxon>Sistotremastraceae</taxon>
        <taxon>Sistotremastrum</taxon>
    </lineage>
</organism>
<protein>
    <submittedName>
        <fullName evidence="1">Uncharacterized protein</fullName>
    </submittedName>
</protein>
<name>A0A166A2X1_9AGAM</name>
<sequence>MPLATFTMRRPKILPHWWKLGQFAQSHSCLLELTSMFVCFFAARLVRGGKSRHLSLFLMTLRLVRRLLRLENSGMIVGTVVKGKMFS</sequence>
<dbReference type="AlphaFoldDB" id="A0A166A2X1"/>
<evidence type="ECO:0000313" key="1">
    <source>
        <dbReference type="EMBL" id="KZT34907.1"/>
    </source>
</evidence>
<proteinExistence type="predicted"/>